<dbReference type="GO" id="GO:0016787">
    <property type="term" value="F:hydrolase activity"/>
    <property type="evidence" value="ECO:0007669"/>
    <property type="project" value="InterPro"/>
</dbReference>
<dbReference type="RefSeq" id="WP_199116871.1">
    <property type="nucleotide sequence ID" value="NZ_JAELVQ010000037.1"/>
</dbReference>
<protein>
    <submittedName>
        <fullName evidence="3">Amidohydrolase family protein</fullName>
    </submittedName>
</protein>
<comment type="caution">
    <text evidence="3">The sequence shown here is derived from an EMBL/GenBank/DDBJ whole genome shotgun (WGS) entry which is preliminary data.</text>
</comment>
<organism evidence="3 4">
    <name type="scientific">Snuella sedimenti</name>
    <dbReference type="NCBI Taxonomy" id="2798802"/>
    <lineage>
        <taxon>Bacteria</taxon>
        <taxon>Pseudomonadati</taxon>
        <taxon>Bacteroidota</taxon>
        <taxon>Flavobacteriia</taxon>
        <taxon>Flavobacteriales</taxon>
        <taxon>Flavobacteriaceae</taxon>
        <taxon>Snuella</taxon>
    </lineage>
</organism>
<sequence length="292" mass="34154">MITDFHTHLAYHKIYPDRFLASLFGMEETDLKKSKHLKLLKLFLRDHSAKKLIKQMDDANIQKAVLLIVDDNNYLGRSEVDIYDKFEIHRMVLEKYQDRFYVFAGYHPLRNDRLELLQKGIEEYGFCGIKLYPPFNFRVNDSIMTECYEYANEKGLTILSHTGFSMKGLKNTYADPKDFLDIVDRYPNVNFVLAHAGYKLSDPIVNKLIRKHNVYADLAGHKTATREELALIFEPSYNPKILFGSDWPINNMMKPLSYLINSLESLYHEKKINNPELLENILYNNASKLLSK</sequence>
<name>A0A8J7IYJ1_9FLAO</name>
<dbReference type="GO" id="GO:0016831">
    <property type="term" value="F:carboxy-lyase activity"/>
    <property type="evidence" value="ECO:0007669"/>
    <property type="project" value="InterPro"/>
</dbReference>
<evidence type="ECO:0000313" key="3">
    <source>
        <dbReference type="EMBL" id="MBJ6369745.1"/>
    </source>
</evidence>
<dbReference type="InterPro" id="IPR032466">
    <property type="entry name" value="Metal_Hydrolase"/>
</dbReference>
<evidence type="ECO:0000313" key="4">
    <source>
        <dbReference type="Proteomes" id="UP000610931"/>
    </source>
</evidence>
<dbReference type="Pfam" id="PF04909">
    <property type="entry name" value="Amidohydro_2"/>
    <property type="match status" value="1"/>
</dbReference>
<dbReference type="PANTHER" id="PTHR21240:SF19">
    <property type="entry name" value="CATALYTIC_ HYDROLASE"/>
    <property type="match status" value="1"/>
</dbReference>
<reference evidence="3" key="1">
    <citation type="submission" date="2020-12" db="EMBL/GenBank/DDBJ databases">
        <title>Snuella sp. nov., isolated from sediment in Incheon.</title>
        <authorList>
            <person name="Kim W."/>
        </authorList>
    </citation>
    <scope>NUCLEOTIDE SEQUENCE</scope>
    <source>
        <strain evidence="3">CAU 1569</strain>
    </source>
</reference>
<proteinExistence type="predicted"/>
<dbReference type="AlphaFoldDB" id="A0A8J7IYJ1"/>
<feature type="domain" description="Amidohydrolase-related" evidence="2">
    <location>
        <begin position="52"/>
        <end position="290"/>
    </location>
</feature>
<keyword evidence="1" id="KW-0456">Lyase</keyword>
<keyword evidence="4" id="KW-1185">Reference proteome</keyword>
<dbReference type="EMBL" id="JAELVQ010000037">
    <property type="protein sequence ID" value="MBJ6369745.1"/>
    <property type="molecule type" value="Genomic_DNA"/>
</dbReference>
<dbReference type="Proteomes" id="UP000610931">
    <property type="component" value="Unassembled WGS sequence"/>
</dbReference>
<evidence type="ECO:0000259" key="2">
    <source>
        <dbReference type="Pfam" id="PF04909"/>
    </source>
</evidence>
<dbReference type="PANTHER" id="PTHR21240">
    <property type="entry name" value="2-AMINO-3-CARBOXYLMUCONATE-6-SEMIALDEHYDE DECARBOXYLASE"/>
    <property type="match status" value="1"/>
</dbReference>
<dbReference type="SUPFAM" id="SSF51556">
    <property type="entry name" value="Metallo-dependent hydrolases"/>
    <property type="match status" value="1"/>
</dbReference>
<dbReference type="InterPro" id="IPR006680">
    <property type="entry name" value="Amidohydro-rel"/>
</dbReference>
<dbReference type="InterPro" id="IPR032465">
    <property type="entry name" value="ACMSD"/>
</dbReference>
<accession>A0A8J7IYJ1</accession>
<gene>
    <name evidence="3" type="ORF">JF259_16795</name>
</gene>
<evidence type="ECO:0000256" key="1">
    <source>
        <dbReference type="ARBA" id="ARBA00023239"/>
    </source>
</evidence>
<dbReference type="Gene3D" id="3.20.20.140">
    <property type="entry name" value="Metal-dependent hydrolases"/>
    <property type="match status" value="1"/>
</dbReference>